<sequence length="394" mass="43864">MKSLTYTATFLLAAVYGVKSYDEPEVYMNTSQLITSKGYPCEEHDVHTQDGYILNIQRIPHGLSSAPVGGSRPVVLLQHGLLSCSACWVENLANNSLGFMMADAGFDVWLGNSRGNTYGRRHEHLQASSHEFWKFSWDEMAKYDLPATVDLILQKTGASQIFYIAHSQGCEIALAQLSHDRALNGKIKAFGALSPAVFLGHVSSPIRLLTPIVSGGEILLNMLGTGEFLPNMATTRMLGRTFCNLPGRLNHICENILFVLAGYDAKQMNESRLPVYIGQHPAGTSTQNIIHYAQSINSGKFQMYDYGFLVNLAKYHQTSAPEYRLEDVTTPILLYTGTNDALVTPTDITKLVSHLPSLVKHTIINGWEHLDFMWAMNAPEMCYNDLIREMKLRV</sequence>
<dbReference type="InterPro" id="IPR029058">
    <property type="entry name" value="AB_hydrolase_fold"/>
</dbReference>
<protein>
    <recommendedName>
        <fullName evidence="7">Lipase</fullName>
    </recommendedName>
</protein>
<dbReference type="PIRSF" id="PIRSF000862">
    <property type="entry name" value="Steryl_ester_lip"/>
    <property type="match status" value="1"/>
</dbReference>
<dbReference type="FunFam" id="3.40.50.1820:FF:000021">
    <property type="entry name" value="Lipase"/>
    <property type="match status" value="1"/>
</dbReference>
<evidence type="ECO:0000256" key="1">
    <source>
        <dbReference type="ARBA" id="ARBA00010701"/>
    </source>
</evidence>
<feature type="signal peptide" evidence="9">
    <location>
        <begin position="1"/>
        <end position="20"/>
    </location>
</feature>
<dbReference type="GO" id="GO:0016042">
    <property type="term" value="P:lipid catabolic process"/>
    <property type="evidence" value="ECO:0007669"/>
    <property type="project" value="UniProtKB-KW"/>
</dbReference>
<evidence type="ECO:0000256" key="4">
    <source>
        <dbReference type="ARBA" id="ARBA00022963"/>
    </source>
</evidence>
<dbReference type="InterPro" id="IPR006693">
    <property type="entry name" value="AB_hydrolase_lipase"/>
</dbReference>
<feature type="active site" description="Nucleophile" evidence="8">
    <location>
        <position position="167"/>
    </location>
</feature>
<dbReference type="Gene3D" id="3.40.50.1820">
    <property type="entry name" value="alpha/beta hydrolase"/>
    <property type="match status" value="1"/>
</dbReference>
<dbReference type="PANTHER" id="PTHR11005">
    <property type="entry name" value="LYSOSOMAL ACID LIPASE-RELATED"/>
    <property type="match status" value="1"/>
</dbReference>
<feature type="active site" description="Charge relay system" evidence="8">
    <location>
        <position position="369"/>
    </location>
</feature>
<evidence type="ECO:0000313" key="12">
    <source>
        <dbReference type="Proteomes" id="UP000828390"/>
    </source>
</evidence>
<evidence type="ECO:0000256" key="5">
    <source>
        <dbReference type="ARBA" id="ARBA00023098"/>
    </source>
</evidence>
<dbReference type="InterPro" id="IPR025483">
    <property type="entry name" value="Lipase_euk"/>
</dbReference>
<feature type="domain" description="Partial AB-hydrolase lipase" evidence="10">
    <location>
        <begin position="30"/>
        <end position="91"/>
    </location>
</feature>
<feature type="chain" id="PRO_5038563383" description="Lipase" evidence="9">
    <location>
        <begin position="21"/>
        <end position="394"/>
    </location>
</feature>
<dbReference type="EMBL" id="JAIWYP010000002">
    <property type="protein sequence ID" value="KAH3869739.1"/>
    <property type="molecule type" value="Genomic_DNA"/>
</dbReference>
<keyword evidence="5" id="KW-0443">Lipid metabolism</keyword>
<evidence type="ECO:0000313" key="11">
    <source>
        <dbReference type="EMBL" id="KAH3869739.1"/>
    </source>
</evidence>
<keyword evidence="6" id="KW-0325">Glycoprotein</keyword>
<evidence type="ECO:0000256" key="6">
    <source>
        <dbReference type="ARBA" id="ARBA00023180"/>
    </source>
</evidence>
<evidence type="ECO:0000256" key="2">
    <source>
        <dbReference type="ARBA" id="ARBA00022729"/>
    </source>
</evidence>
<dbReference type="AlphaFoldDB" id="A0A9D4M5P0"/>
<keyword evidence="4 7" id="KW-0442">Lipid degradation</keyword>
<dbReference type="GO" id="GO:0016788">
    <property type="term" value="F:hydrolase activity, acting on ester bonds"/>
    <property type="evidence" value="ECO:0007669"/>
    <property type="project" value="InterPro"/>
</dbReference>
<evidence type="ECO:0000256" key="8">
    <source>
        <dbReference type="PIRSR" id="PIRSR000862-1"/>
    </source>
</evidence>
<evidence type="ECO:0000256" key="7">
    <source>
        <dbReference type="PIRNR" id="PIRNR000862"/>
    </source>
</evidence>
<keyword evidence="12" id="KW-1185">Reference proteome</keyword>
<reference evidence="11" key="2">
    <citation type="submission" date="2020-11" db="EMBL/GenBank/DDBJ databases">
        <authorList>
            <person name="McCartney M.A."/>
            <person name="Auch B."/>
            <person name="Kono T."/>
            <person name="Mallez S."/>
            <person name="Becker A."/>
            <person name="Gohl D.M."/>
            <person name="Silverstein K.A.T."/>
            <person name="Koren S."/>
            <person name="Bechman K.B."/>
            <person name="Herman A."/>
            <person name="Abrahante J.E."/>
            <person name="Garbe J."/>
        </authorList>
    </citation>
    <scope>NUCLEOTIDE SEQUENCE</scope>
    <source>
        <strain evidence="11">Duluth1</strain>
        <tissue evidence="11">Whole animal</tissue>
    </source>
</reference>
<evidence type="ECO:0000259" key="10">
    <source>
        <dbReference type="Pfam" id="PF04083"/>
    </source>
</evidence>
<accession>A0A9D4M5P0</accession>
<dbReference type="OrthoDB" id="9974421at2759"/>
<evidence type="ECO:0000256" key="9">
    <source>
        <dbReference type="SAM" id="SignalP"/>
    </source>
</evidence>
<feature type="active site" description="Charge relay system" evidence="8">
    <location>
        <position position="340"/>
    </location>
</feature>
<reference evidence="11" key="1">
    <citation type="journal article" date="2019" name="bioRxiv">
        <title>The Genome of the Zebra Mussel, Dreissena polymorpha: A Resource for Invasive Species Research.</title>
        <authorList>
            <person name="McCartney M.A."/>
            <person name="Auch B."/>
            <person name="Kono T."/>
            <person name="Mallez S."/>
            <person name="Zhang Y."/>
            <person name="Obille A."/>
            <person name="Becker A."/>
            <person name="Abrahante J.E."/>
            <person name="Garbe J."/>
            <person name="Badalamenti J.P."/>
            <person name="Herman A."/>
            <person name="Mangelson H."/>
            <person name="Liachko I."/>
            <person name="Sullivan S."/>
            <person name="Sone E.D."/>
            <person name="Koren S."/>
            <person name="Silverstein K.A.T."/>
            <person name="Beckman K.B."/>
            <person name="Gohl D.M."/>
        </authorList>
    </citation>
    <scope>NUCLEOTIDE SEQUENCE</scope>
    <source>
        <strain evidence="11">Duluth1</strain>
        <tissue evidence="11">Whole animal</tissue>
    </source>
</reference>
<comment type="similarity">
    <text evidence="1 7">Belongs to the AB hydrolase superfamily. Lipase family.</text>
</comment>
<dbReference type="Proteomes" id="UP000828390">
    <property type="component" value="Unassembled WGS sequence"/>
</dbReference>
<gene>
    <name evidence="11" type="ORF">DPMN_032908</name>
</gene>
<name>A0A9D4M5P0_DREPO</name>
<evidence type="ECO:0000256" key="3">
    <source>
        <dbReference type="ARBA" id="ARBA00022801"/>
    </source>
</evidence>
<proteinExistence type="inferred from homology"/>
<dbReference type="Pfam" id="PF04083">
    <property type="entry name" value="Abhydro_lipase"/>
    <property type="match status" value="1"/>
</dbReference>
<organism evidence="11 12">
    <name type="scientific">Dreissena polymorpha</name>
    <name type="common">Zebra mussel</name>
    <name type="synonym">Mytilus polymorpha</name>
    <dbReference type="NCBI Taxonomy" id="45954"/>
    <lineage>
        <taxon>Eukaryota</taxon>
        <taxon>Metazoa</taxon>
        <taxon>Spiralia</taxon>
        <taxon>Lophotrochozoa</taxon>
        <taxon>Mollusca</taxon>
        <taxon>Bivalvia</taxon>
        <taxon>Autobranchia</taxon>
        <taxon>Heteroconchia</taxon>
        <taxon>Euheterodonta</taxon>
        <taxon>Imparidentia</taxon>
        <taxon>Neoheterodontei</taxon>
        <taxon>Myida</taxon>
        <taxon>Dreissenoidea</taxon>
        <taxon>Dreissenidae</taxon>
        <taxon>Dreissena</taxon>
    </lineage>
</organism>
<keyword evidence="3 7" id="KW-0378">Hydrolase</keyword>
<comment type="caution">
    <text evidence="11">The sequence shown here is derived from an EMBL/GenBank/DDBJ whole genome shotgun (WGS) entry which is preliminary data.</text>
</comment>
<dbReference type="SUPFAM" id="SSF53474">
    <property type="entry name" value="alpha/beta-Hydrolases"/>
    <property type="match status" value="1"/>
</dbReference>
<keyword evidence="2 9" id="KW-0732">Signal</keyword>